<feature type="transmembrane region" description="Helical" evidence="1">
    <location>
        <begin position="21"/>
        <end position="39"/>
    </location>
</feature>
<evidence type="ECO:0000259" key="2">
    <source>
        <dbReference type="Pfam" id="PF07331"/>
    </source>
</evidence>
<dbReference type="OrthoDB" id="2886209at2"/>
<feature type="transmembrane region" description="Helical" evidence="1">
    <location>
        <begin position="66"/>
        <end position="96"/>
    </location>
</feature>
<name>A0A1T4X628_9CLOT</name>
<keyword evidence="4" id="KW-1185">Reference proteome</keyword>
<gene>
    <name evidence="3" type="ORF">SAMN05443428_10625</name>
</gene>
<dbReference type="Pfam" id="PF07331">
    <property type="entry name" value="TctB"/>
    <property type="match status" value="1"/>
</dbReference>
<evidence type="ECO:0000313" key="4">
    <source>
        <dbReference type="Proteomes" id="UP000190105"/>
    </source>
</evidence>
<dbReference type="STRING" id="1147123.SAMN05443428_10625"/>
<protein>
    <submittedName>
        <fullName evidence="3">Tripartite tricarboxylate transporter TctB family protein</fullName>
    </submittedName>
</protein>
<accession>A0A1T4X628</accession>
<keyword evidence="1" id="KW-0472">Membrane</keyword>
<proteinExistence type="predicted"/>
<dbReference type="AlphaFoldDB" id="A0A1T4X628"/>
<dbReference type="EMBL" id="FUYH01000006">
    <property type="protein sequence ID" value="SKA84515.1"/>
    <property type="molecule type" value="Genomic_DNA"/>
</dbReference>
<feature type="domain" description="DUF1468" evidence="2">
    <location>
        <begin position="17"/>
        <end position="136"/>
    </location>
</feature>
<evidence type="ECO:0000313" key="3">
    <source>
        <dbReference type="EMBL" id="SKA84515.1"/>
    </source>
</evidence>
<dbReference type="Proteomes" id="UP000190105">
    <property type="component" value="Unassembled WGS sequence"/>
</dbReference>
<organism evidence="3 4">
    <name type="scientific">Caloramator quimbayensis</name>
    <dbReference type="NCBI Taxonomy" id="1147123"/>
    <lineage>
        <taxon>Bacteria</taxon>
        <taxon>Bacillati</taxon>
        <taxon>Bacillota</taxon>
        <taxon>Clostridia</taxon>
        <taxon>Eubacteriales</taxon>
        <taxon>Clostridiaceae</taxon>
        <taxon>Caloramator</taxon>
    </lineage>
</organism>
<keyword evidence="1" id="KW-0812">Transmembrane</keyword>
<sequence>MFDLFKIKIVYSKSHWVMPKIIIGVLIILGIIILIQESMKAKRENRPLFNFKGKRFFVENYDKLKLFGSIALLIIYIYAMKFLGFIFGSIIVISLFNILYSPKKDKKSILICIAISVIETLILWFVFGYLFEITLP</sequence>
<reference evidence="4" key="1">
    <citation type="submission" date="2017-02" db="EMBL/GenBank/DDBJ databases">
        <authorList>
            <person name="Varghese N."/>
            <person name="Submissions S."/>
        </authorList>
    </citation>
    <scope>NUCLEOTIDE SEQUENCE [LARGE SCALE GENOMIC DNA]</scope>
    <source>
        <strain evidence="4">USBA 833</strain>
    </source>
</reference>
<feature type="transmembrane region" description="Helical" evidence="1">
    <location>
        <begin position="108"/>
        <end position="131"/>
    </location>
</feature>
<dbReference type="RefSeq" id="WP_078696020.1">
    <property type="nucleotide sequence ID" value="NZ_FUYH01000006.1"/>
</dbReference>
<keyword evidence="1" id="KW-1133">Transmembrane helix</keyword>
<dbReference type="InterPro" id="IPR009936">
    <property type="entry name" value="DUF1468"/>
</dbReference>
<evidence type="ECO:0000256" key="1">
    <source>
        <dbReference type="SAM" id="Phobius"/>
    </source>
</evidence>